<dbReference type="NCBIfam" id="TIGR02532">
    <property type="entry name" value="IV_pilin_GFxxxE"/>
    <property type="match status" value="1"/>
</dbReference>
<evidence type="ECO:0000256" key="7">
    <source>
        <dbReference type="ARBA" id="ARBA00022692"/>
    </source>
</evidence>
<dbReference type="InterPro" id="IPR051621">
    <property type="entry name" value="T2SS_protein_J"/>
</dbReference>
<evidence type="ECO:0000256" key="9">
    <source>
        <dbReference type="ARBA" id="ARBA00023136"/>
    </source>
</evidence>
<evidence type="ECO:0000256" key="6">
    <source>
        <dbReference type="ARBA" id="ARBA00022519"/>
    </source>
</evidence>
<protein>
    <recommendedName>
        <fullName evidence="3">Type II secretion system protein J</fullName>
    </recommendedName>
</protein>
<keyword evidence="4" id="KW-1003">Cell membrane</keyword>
<dbReference type="PATRIC" id="fig|1280950.3.peg.604"/>
<evidence type="ECO:0000256" key="1">
    <source>
        <dbReference type="ARBA" id="ARBA00004377"/>
    </source>
</evidence>
<evidence type="ECO:0000256" key="4">
    <source>
        <dbReference type="ARBA" id="ARBA00022475"/>
    </source>
</evidence>
<gene>
    <name evidence="10" type="ORF">HJO_02970</name>
</gene>
<organism evidence="10 11">
    <name type="scientific">Hyphomonas johnsonii MHS-2</name>
    <dbReference type="NCBI Taxonomy" id="1280950"/>
    <lineage>
        <taxon>Bacteria</taxon>
        <taxon>Pseudomonadati</taxon>
        <taxon>Pseudomonadota</taxon>
        <taxon>Alphaproteobacteria</taxon>
        <taxon>Hyphomonadales</taxon>
        <taxon>Hyphomonadaceae</taxon>
        <taxon>Hyphomonas</taxon>
    </lineage>
</organism>
<keyword evidence="7" id="KW-0812">Transmembrane</keyword>
<dbReference type="RefSeq" id="WP_035613370.1">
    <property type="nucleotide sequence ID" value="NZ_ARYK01000001.1"/>
</dbReference>
<keyword evidence="9" id="KW-0472">Membrane</keyword>
<dbReference type="NCBIfam" id="TIGR01711">
    <property type="entry name" value="gspJ"/>
    <property type="match status" value="1"/>
</dbReference>
<evidence type="ECO:0000313" key="11">
    <source>
        <dbReference type="Proteomes" id="UP000025171"/>
    </source>
</evidence>
<dbReference type="GO" id="GO:0015628">
    <property type="term" value="P:protein secretion by the type II secretion system"/>
    <property type="evidence" value="ECO:0007669"/>
    <property type="project" value="InterPro"/>
</dbReference>
<proteinExistence type="inferred from homology"/>
<name>A0A059FUL6_9PROT</name>
<dbReference type="SUPFAM" id="SSF54523">
    <property type="entry name" value="Pili subunits"/>
    <property type="match status" value="1"/>
</dbReference>
<evidence type="ECO:0000256" key="8">
    <source>
        <dbReference type="ARBA" id="ARBA00022989"/>
    </source>
</evidence>
<dbReference type="GO" id="GO:0015627">
    <property type="term" value="C:type II protein secretion system complex"/>
    <property type="evidence" value="ECO:0007669"/>
    <property type="project" value="InterPro"/>
</dbReference>
<keyword evidence="8" id="KW-1133">Transmembrane helix</keyword>
<dbReference type="AlphaFoldDB" id="A0A059FUL6"/>
<comment type="similarity">
    <text evidence="2">Belongs to the GSP J family.</text>
</comment>
<dbReference type="Gene3D" id="3.10.610.10">
    <property type="entry name" value="GSPII I/J protein-like"/>
    <property type="match status" value="1"/>
</dbReference>
<dbReference type="GO" id="GO:0005886">
    <property type="term" value="C:plasma membrane"/>
    <property type="evidence" value="ECO:0007669"/>
    <property type="project" value="UniProtKB-SubCell"/>
</dbReference>
<keyword evidence="5" id="KW-0488">Methylation</keyword>
<sequence length="201" mass="22182">MSARESGFTLIETLVALGVTATLATSGTVMMLQTLQASRAVDTRMDEVRTLEAANGLFRADLGEVTRRASAPPDDLSPPVGFLGKTGEDAGDIISFVRTGWRDSRKDSDRSDLQRVAYRFEDGNLIRTAWLRPNPAPATPVVERVLLSGIDSLTVHYRSAGRWYDEWPATPEGDHPDLVEFEIRFAEQDVLRLAYMVGAIQ</sequence>
<comment type="caution">
    <text evidence="10">The sequence shown here is derived from an EMBL/GenBank/DDBJ whole genome shotgun (WGS) entry which is preliminary data.</text>
</comment>
<dbReference type="Pfam" id="PF11612">
    <property type="entry name" value="T2SSJ"/>
    <property type="match status" value="1"/>
</dbReference>
<dbReference type="EMBL" id="ARYK01000001">
    <property type="protein sequence ID" value="KCZ94302.1"/>
    <property type="molecule type" value="Genomic_DNA"/>
</dbReference>
<dbReference type="Pfam" id="PF07963">
    <property type="entry name" value="N_methyl"/>
    <property type="match status" value="1"/>
</dbReference>
<dbReference type="eggNOG" id="COG4795">
    <property type="taxonomic scope" value="Bacteria"/>
</dbReference>
<accession>A0A059FUL6</accession>
<comment type="subcellular location">
    <subcellularLocation>
        <location evidence="1">Cell inner membrane</location>
        <topology evidence="1">Single-pass membrane protein</topology>
    </subcellularLocation>
</comment>
<evidence type="ECO:0000256" key="5">
    <source>
        <dbReference type="ARBA" id="ARBA00022481"/>
    </source>
</evidence>
<dbReference type="PANTHER" id="PTHR39583">
    <property type="entry name" value="TYPE II SECRETION SYSTEM PROTEIN J-RELATED"/>
    <property type="match status" value="1"/>
</dbReference>
<evidence type="ECO:0000256" key="2">
    <source>
        <dbReference type="ARBA" id="ARBA00011084"/>
    </source>
</evidence>
<dbReference type="Proteomes" id="UP000025171">
    <property type="component" value="Unassembled WGS sequence"/>
</dbReference>
<reference evidence="10 11" key="1">
    <citation type="journal article" date="2014" name="Antonie Van Leeuwenhoek">
        <title>Hyphomonas beringensis sp. nov. and Hyphomonas chukchiensis sp. nov., isolated from surface seawater of the Bering Sea and Chukchi Sea.</title>
        <authorList>
            <person name="Li C."/>
            <person name="Lai Q."/>
            <person name="Li G."/>
            <person name="Dong C."/>
            <person name="Wang J."/>
            <person name="Liao Y."/>
            <person name="Shao Z."/>
        </authorList>
    </citation>
    <scope>NUCLEOTIDE SEQUENCE [LARGE SCALE GENOMIC DNA]</scope>
    <source>
        <strain evidence="10 11">MHS-2</strain>
    </source>
</reference>
<dbReference type="InterPro" id="IPR012902">
    <property type="entry name" value="N_methyl_site"/>
</dbReference>
<dbReference type="OrthoDB" id="9794345at2"/>
<dbReference type="STRING" id="1280950.HJO_02970"/>
<evidence type="ECO:0000256" key="3">
    <source>
        <dbReference type="ARBA" id="ARBA00021539"/>
    </source>
</evidence>
<dbReference type="PROSITE" id="PS00409">
    <property type="entry name" value="PROKAR_NTER_METHYL"/>
    <property type="match status" value="1"/>
</dbReference>
<evidence type="ECO:0000313" key="10">
    <source>
        <dbReference type="EMBL" id="KCZ94302.1"/>
    </source>
</evidence>
<keyword evidence="11" id="KW-1185">Reference proteome</keyword>
<dbReference type="InterPro" id="IPR045584">
    <property type="entry name" value="Pilin-like"/>
</dbReference>
<dbReference type="PANTHER" id="PTHR39583:SF2">
    <property type="entry name" value="TYPE II SECRETION SYSTEM PROTEIN J"/>
    <property type="match status" value="1"/>
</dbReference>
<keyword evidence="6" id="KW-0997">Cell inner membrane</keyword>
<dbReference type="InterPro" id="IPR010055">
    <property type="entry name" value="T2SS_protein-GspJ"/>
</dbReference>